<dbReference type="GeneID" id="63729557"/>
<feature type="chain" id="PRO_5009887262" description="Integral membrane protein" evidence="3">
    <location>
        <begin position="37"/>
        <end position="304"/>
    </location>
</feature>
<dbReference type="OrthoDB" id="5426355at2759"/>
<name>A0A1L9P4I7_ASPVE</name>
<evidence type="ECO:0000313" key="4">
    <source>
        <dbReference type="EMBL" id="OJI96418.1"/>
    </source>
</evidence>
<evidence type="ECO:0000256" key="1">
    <source>
        <dbReference type="SAM" id="MobiDB-lite"/>
    </source>
</evidence>
<feature type="compositionally biased region" description="Low complexity" evidence="1">
    <location>
        <begin position="130"/>
        <end position="181"/>
    </location>
</feature>
<feature type="transmembrane region" description="Helical" evidence="2">
    <location>
        <begin position="193"/>
        <end position="214"/>
    </location>
</feature>
<evidence type="ECO:0000256" key="2">
    <source>
        <dbReference type="SAM" id="Phobius"/>
    </source>
</evidence>
<organism evidence="4 5">
    <name type="scientific">Aspergillus versicolor CBS 583.65</name>
    <dbReference type="NCBI Taxonomy" id="1036611"/>
    <lineage>
        <taxon>Eukaryota</taxon>
        <taxon>Fungi</taxon>
        <taxon>Dikarya</taxon>
        <taxon>Ascomycota</taxon>
        <taxon>Pezizomycotina</taxon>
        <taxon>Eurotiomycetes</taxon>
        <taxon>Eurotiomycetidae</taxon>
        <taxon>Eurotiales</taxon>
        <taxon>Aspergillaceae</taxon>
        <taxon>Aspergillus</taxon>
        <taxon>Aspergillus subgen. Nidulantes</taxon>
    </lineage>
</organism>
<protein>
    <recommendedName>
        <fullName evidence="6">Integral membrane protein</fullName>
    </recommendedName>
</protein>
<evidence type="ECO:0008006" key="6">
    <source>
        <dbReference type="Google" id="ProtNLM"/>
    </source>
</evidence>
<dbReference type="RefSeq" id="XP_040662181.1">
    <property type="nucleotide sequence ID" value="XM_040814046.1"/>
</dbReference>
<feature type="compositionally biased region" description="Polar residues" evidence="1">
    <location>
        <begin position="261"/>
        <end position="272"/>
    </location>
</feature>
<dbReference type="Proteomes" id="UP000184073">
    <property type="component" value="Unassembled WGS sequence"/>
</dbReference>
<keyword evidence="2" id="KW-0472">Membrane</keyword>
<evidence type="ECO:0000313" key="5">
    <source>
        <dbReference type="Proteomes" id="UP000184073"/>
    </source>
</evidence>
<dbReference type="AlphaFoldDB" id="A0A1L9P4I7"/>
<evidence type="ECO:0000256" key="3">
    <source>
        <dbReference type="SAM" id="SignalP"/>
    </source>
</evidence>
<dbReference type="EMBL" id="KV878125">
    <property type="protein sequence ID" value="OJI96418.1"/>
    <property type="molecule type" value="Genomic_DNA"/>
</dbReference>
<feature type="region of interest" description="Disordered" evidence="1">
    <location>
        <begin position="256"/>
        <end position="304"/>
    </location>
</feature>
<keyword evidence="2" id="KW-0812">Transmembrane</keyword>
<reference evidence="5" key="1">
    <citation type="journal article" date="2017" name="Genome Biol.">
        <title>Comparative genomics reveals high biological diversity and specific adaptations in the industrially and medically important fungal genus Aspergillus.</title>
        <authorList>
            <person name="de Vries R.P."/>
            <person name="Riley R."/>
            <person name="Wiebenga A."/>
            <person name="Aguilar-Osorio G."/>
            <person name="Amillis S."/>
            <person name="Uchima C.A."/>
            <person name="Anderluh G."/>
            <person name="Asadollahi M."/>
            <person name="Askin M."/>
            <person name="Barry K."/>
            <person name="Battaglia E."/>
            <person name="Bayram O."/>
            <person name="Benocci T."/>
            <person name="Braus-Stromeyer S.A."/>
            <person name="Caldana C."/>
            <person name="Canovas D."/>
            <person name="Cerqueira G.C."/>
            <person name="Chen F."/>
            <person name="Chen W."/>
            <person name="Choi C."/>
            <person name="Clum A."/>
            <person name="Dos Santos R.A."/>
            <person name="Damasio A.R."/>
            <person name="Diallinas G."/>
            <person name="Emri T."/>
            <person name="Fekete E."/>
            <person name="Flipphi M."/>
            <person name="Freyberg S."/>
            <person name="Gallo A."/>
            <person name="Gournas C."/>
            <person name="Habgood R."/>
            <person name="Hainaut M."/>
            <person name="Harispe M.L."/>
            <person name="Henrissat B."/>
            <person name="Hilden K.S."/>
            <person name="Hope R."/>
            <person name="Hossain A."/>
            <person name="Karabika E."/>
            <person name="Karaffa L."/>
            <person name="Karanyi Z."/>
            <person name="Krasevec N."/>
            <person name="Kuo A."/>
            <person name="Kusch H."/>
            <person name="LaButti K."/>
            <person name="Lagendijk E.L."/>
            <person name="Lapidus A."/>
            <person name="Levasseur A."/>
            <person name="Lindquist E."/>
            <person name="Lipzen A."/>
            <person name="Logrieco A.F."/>
            <person name="MacCabe A."/>
            <person name="Maekelae M.R."/>
            <person name="Malavazi I."/>
            <person name="Melin P."/>
            <person name="Meyer V."/>
            <person name="Mielnichuk N."/>
            <person name="Miskei M."/>
            <person name="Molnar A.P."/>
            <person name="Mule G."/>
            <person name="Ngan C.Y."/>
            <person name="Orejas M."/>
            <person name="Orosz E."/>
            <person name="Ouedraogo J.P."/>
            <person name="Overkamp K.M."/>
            <person name="Park H.-S."/>
            <person name="Perrone G."/>
            <person name="Piumi F."/>
            <person name="Punt P.J."/>
            <person name="Ram A.F."/>
            <person name="Ramon A."/>
            <person name="Rauscher S."/>
            <person name="Record E."/>
            <person name="Riano-Pachon D.M."/>
            <person name="Robert V."/>
            <person name="Roehrig J."/>
            <person name="Ruller R."/>
            <person name="Salamov A."/>
            <person name="Salih N.S."/>
            <person name="Samson R.A."/>
            <person name="Sandor E."/>
            <person name="Sanguinetti M."/>
            <person name="Schuetze T."/>
            <person name="Sepcic K."/>
            <person name="Shelest E."/>
            <person name="Sherlock G."/>
            <person name="Sophianopoulou V."/>
            <person name="Squina F.M."/>
            <person name="Sun H."/>
            <person name="Susca A."/>
            <person name="Todd R.B."/>
            <person name="Tsang A."/>
            <person name="Unkles S.E."/>
            <person name="van de Wiele N."/>
            <person name="van Rossen-Uffink D."/>
            <person name="Oliveira J.V."/>
            <person name="Vesth T.C."/>
            <person name="Visser J."/>
            <person name="Yu J.-H."/>
            <person name="Zhou M."/>
            <person name="Andersen M.R."/>
            <person name="Archer D.B."/>
            <person name="Baker S.E."/>
            <person name="Benoit I."/>
            <person name="Brakhage A.A."/>
            <person name="Braus G.H."/>
            <person name="Fischer R."/>
            <person name="Frisvad J.C."/>
            <person name="Goldman G.H."/>
            <person name="Houbraken J."/>
            <person name="Oakley B."/>
            <person name="Pocsi I."/>
            <person name="Scazzocchio C."/>
            <person name="Seiboth B."/>
            <person name="vanKuyk P.A."/>
            <person name="Wortman J."/>
            <person name="Dyer P.S."/>
            <person name="Grigoriev I.V."/>
        </authorList>
    </citation>
    <scope>NUCLEOTIDE SEQUENCE [LARGE SCALE GENOMIC DNA]</scope>
    <source>
        <strain evidence="5">CBS 583.65</strain>
    </source>
</reference>
<sequence length="304" mass="32293">MPSGTSGTSGSWPFSLRASFLTLFYLTLAFTPSVLAQGEDVQLRPSAASDSFPACGVNCNILAQADDACTPPTVPATNRQTYVSCFCQSALITGLKTNAPSVCGTCTSQSDSQKLQKWYVDFCNSGGETGSNSGDSNSNDNNGNDGGNNNDNGDNSDNNSSNDNNADSNSSASSSSSSNNSAPQSWWDGHWKWIVMVIVLAGAFTIITVAGVWLKRRHDKKYPNLYHAGASDSRVFQSRSHDSPVPGAIPGVLPARRHDSMNTNSLASSSRTEYVPPTARQAPAPSRLQKSQGVNDVEIREAPR</sequence>
<keyword evidence="3" id="KW-0732">Signal</keyword>
<feature type="region of interest" description="Disordered" evidence="1">
    <location>
        <begin position="128"/>
        <end position="181"/>
    </location>
</feature>
<gene>
    <name evidence="4" type="ORF">ASPVEDRAFT_48629</name>
</gene>
<accession>A0A1L9P4I7</accession>
<dbReference type="VEuPathDB" id="FungiDB:ASPVEDRAFT_48629"/>
<keyword evidence="5" id="KW-1185">Reference proteome</keyword>
<proteinExistence type="predicted"/>
<keyword evidence="2" id="KW-1133">Transmembrane helix</keyword>
<feature type="signal peptide" evidence="3">
    <location>
        <begin position="1"/>
        <end position="36"/>
    </location>
</feature>